<dbReference type="GO" id="GO:0052588">
    <property type="term" value="F:diacetyl reductase ((S)-acetoin forming) (NAD+) activity"/>
    <property type="evidence" value="ECO:0007669"/>
    <property type="project" value="UniProtKB-EC"/>
</dbReference>
<dbReference type="EC" id="1.1.1.-" evidence="3"/>
<dbReference type="GO" id="GO:0006633">
    <property type="term" value="P:fatty acid biosynthetic process"/>
    <property type="evidence" value="ECO:0007669"/>
    <property type="project" value="TreeGrafter"/>
</dbReference>
<reference evidence="3 4" key="1">
    <citation type="submission" date="2020-08" db="EMBL/GenBank/DDBJ databases">
        <title>Sequencing the genomes of 1000 actinobacteria strains.</title>
        <authorList>
            <person name="Klenk H.-P."/>
        </authorList>
    </citation>
    <scope>NUCLEOTIDE SEQUENCE [LARGE SCALE GENOMIC DNA]</scope>
    <source>
        <strain evidence="3 4">DSM 102122</strain>
    </source>
</reference>
<dbReference type="RefSeq" id="WP_184818541.1">
    <property type="nucleotide sequence ID" value="NZ_JACHMM010000001.1"/>
</dbReference>
<dbReference type="PRINTS" id="PR00080">
    <property type="entry name" value="SDRFAMILY"/>
</dbReference>
<evidence type="ECO:0000313" key="3">
    <source>
        <dbReference type="EMBL" id="MBB5785651.1"/>
    </source>
</evidence>
<dbReference type="InterPro" id="IPR002347">
    <property type="entry name" value="SDR_fam"/>
</dbReference>
<dbReference type="EMBL" id="JACHMM010000001">
    <property type="protein sequence ID" value="MBB5785651.1"/>
    <property type="molecule type" value="Genomic_DNA"/>
</dbReference>
<evidence type="ECO:0000256" key="1">
    <source>
        <dbReference type="ARBA" id="ARBA00006484"/>
    </source>
</evidence>
<dbReference type="CDD" id="cd05233">
    <property type="entry name" value="SDR_c"/>
    <property type="match status" value="1"/>
</dbReference>
<dbReference type="EC" id="1.1.1.76" evidence="3"/>
<evidence type="ECO:0000256" key="2">
    <source>
        <dbReference type="ARBA" id="ARBA00023002"/>
    </source>
</evidence>
<dbReference type="PANTHER" id="PTHR42760:SF133">
    <property type="entry name" value="3-OXOACYL-[ACYL-CARRIER-PROTEIN] REDUCTASE"/>
    <property type="match status" value="1"/>
</dbReference>
<keyword evidence="4" id="KW-1185">Reference proteome</keyword>
<dbReference type="AlphaFoldDB" id="A0A7W9LJ18"/>
<dbReference type="PRINTS" id="PR00081">
    <property type="entry name" value="GDHRDH"/>
</dbReference>
<organism evidence="3 4">
    <name type="scientific">Jiangella mangrovi</name>
    <dbReference type="NCBI Taxonomy" id="1524084"/>
    <lineage>
        <taxon>Bacteria</taxon>
        <taxon>Bacillati</taxon>
        <taxon>Actinomycetota</taxon>
        <taxon>Actinomycetes</taxon>
        <taxon>Jiangellales</taxon>
        <taxon>Jiangellaceae</taxon>
        <taxon>Jiangella</taxon>
    </lineage>
</organism>
<dbReference type="GO" id="GO:0048038">
    <property type="term" value="F:quinone binding"/>
    <property type="evidence" value="ECO:0007669"/>
    <property type="project" value="TreeGrafter"/>
</dbReference>
<proteinExistence type="inferred from homology"/>
<accession>A0A7W9LJ18</accession>
<dbReference type="Pfam" id="PF13561">
    <property type="entry name" value="adh_short_C2"/>
    <property type="match status" value="1"/>
</dbReference>
<comment type="caution">
    <text evidence="3">The sequence shown here is derived from an EMBL/GenBank/DDBJ whole genome shotgun (WGS) entry which is preliminary data.</text>
</comment>
<dbReference type="EC" id="1.1.1.304" evidence="3"/>
<dbReference type="InterPro" id="IPR036291">
    <property type="entry name" value="NAD(P)-bd_dom_sf"/>
</dbReference>
<protein>
    <submittedName>
        <fullName evidence="3">Meso-butanediol dehydrogenase/(S,S)-butanediol dehydrogenase/diacetyl reductase</fullName>
        <ecNumber evidence="3">1.1.1.-</ecNumber>
        <ecNumber evidence="3">1.1.1.304</ecNumber>
        <ecNumber evidence="3">1.1.1.76</ecNumber>
    </submittedName>
</protein>
<dbReference type="Gene3D" id="3.40.50.720">
    <property type="entry name" value="NAD(P)-binding Rossmann-like Domain"/>
    <property type="match status" value="1"/>
</dbReference>
<name>A0A7W9LJ18_9ACTN</name>
<dbReference type="SUPFAM" id="SSF51735">
    <property type="entry name" value="NAD(P)-binding Rossmann-fold domains"/>
    <property type="match status" value="1"/>
</dbReference>
<sequence>MRVVLVGASNPIGAAIAERFAAGGGSVVGVSLEPAGNAALTADLTADCTDPEQAQAAVDEAAQLLGGIDVLVPAAGVMPVAPAHRTTDEQWYRAISGCLDTFFLTARAALPRLVDGGGAIVAISSVNGFLAAPWLPGYAAAKGGVDGLVRQLALDYARSGVRVNAVAPGLVGGEKYADAAAGYPIGRTIRADEVAAAVEFLAGPAASAITGVVLPVDGGLSIASPAAFARADLRARLEGDG</sequence>
<dbReference type="GO" id="GO:0047512">
    <property type="term" value="F:(S,S)-butanediol dehydrogenase activity"/>
    <property type="evidence" value="ECO:0007669"/>
    <property type="project" value="UniProtKB-EC"/>
</dbReference>
<dbReference type="Proteomes" id="UP000542813">
    <property type="component" value="Unassembled WGS sequence"/>
</dbReference>
<dbReference type="PANTHER" id="PTHR42760">
    <property type="entry name" value="SHORT-CHAIN DEHYDROGENASES/REDUCTASES FAMILY MEMBER"/>
    <property type="match status" value="1"/>
</dbReference>
<keyword evidence="2 3" id="KW-0560">Oxidoreductase</keyword>
<comment type="similarity">
    <text evidence="1">Belongs to the short-chain dehydrogenases/reductases (SDR) family.</text>
</comment>
<gene>
    <name evidence="3" type="ORF">HD601_000226</name>
</gene>
<evidence type="ECO:0000313" key="4">
    <source>
        <dbReference type="Proteomes" id="UP000542813"/>
    </source>
</evidence>
<dbReference type="PROSITE" id="PS00061">
    <property type="entry name" value="ADH_SHORT"/>
    <property type="match status" value="1"/>
</dbReference>
<dbReference type="InterPro" id="IPR020904">
    <property type="entry name" value="Sc_DH/Rdtase_CS"/>
</dbReference>